<dbReference type="Pfam" id="PF10266">
    <property type="entry name" value="Strumpellin"/>
    <property type="match status" value="1"/>
</dbReference>
<evidence type="ECO:0008006" key="4">
    <source>
        <dbReference type="Google" id="ProtNLM"/>
    </source>
</evidence>
<dbReference type="PANTHER" id="PTHR15691">
    <property type="entry name" value="WASH COMPLEX SUBUNIT 5"/>
    <property type="match status" value="1"/>
</dbReference>
<reference evidence="2" key="2">
    <citation type="submission" date="2021-09" db="EMBL/GenBank/DDBJ databases">
        <authorList>
            <person name="Jia N."/>
            <person name="Wang J."/>
            <person name="Shi W."/>
            <person name="Du L."/>
            <person name="Sun Y."/>
            <person name="Zhan W."/>
            <person name="Jiang J."/>
            <person name="Wang Q."/>
            <person name="Zhang B."/>
            <person name="Ji P."/>
            <person name="Sakyi L.B."/>
            <person name="Cui X."/>
            <person name="Yuan T."/>
            <person name="Jiang B."/>
            <person name="Yang W."/>
            <person name="Lam T.T.-Y."/>
            <person name="Chang Q."/>
            <person name="Ding S."/>
            <person name="Wang X."/>
            <person name="Zhu J."/>
            <person name="Ruan X."/>
            <person name="Zhao L."/>
            <person name="Wei J."/>
            <person name="Que T."/>
            <person name="Du C."/>
            <person name="Cheng J."/>
            <person name="Dai P."/>
            <person name="Han X."/>
            <person name="Huang E."/>
            <person name="Gao Y."/>
            <person name="Liu J."/>
            <person name="Shao H."/>
            <person name="Ye R."/>
            <person name="Li L."/>
            <person name="Wei W."/>
            <person name="Wang X."/>
            <person name="Wang C."/>
            <person name="Huo Q."/>
            <person name="Li W."/>
            <person name="Guo W."/>
            <person name="Chen H."/>
            <person name="Chen S."/>
            <person name="Zhou L."/>
            <person name="Zhou L."/>
            <person name="Ni X."/>
            <person name="Tian J."/>
            <person name="Zhou Y."/>
            <person name="Sheng Y."/>
            <person name="Liu T."/>
            <person name="Pan Y."/>
            <person name="Xia L."/>
            <person name="Li J."/>
            <person name="Zhao F."/>
            <person name="Cao W."/>
        </authorList>
    </citation>
    <scope>NUCLEOTIDE SEQUENCE</scope>
    <source>
        <strain evidence="2">Rsan-2018</strain>
        <tissue evidence="2">Larvae</tissue>
    </source>
</reference>
<dbReference type="GO" id="GO:0007032">
    <property type="term" value="P:endosome organization"/>
    <property type="evidence" value="ECO:0007669"/>
    <property type="project" value="TreeGrafter"/>
</dbReference>
<comment type="caution">
    <text evidence="2">The sequence shown here is derived from an EMBL/GenBank/DDBJ whole genome shotgun (WGS) entry which is preliminary data.</text>
</comment>
<accession>A0A9D4T5Y2</accession>
<dbReference type="GO" id="GO:0030041">
    <property type="term" value="P:actin filament polymerization"/>
    <property type="evidence" value="ECO:0007669"/>
    <property type="project" value="TreeGrafter"/>
</dbReference>
<protein>
    <recommendedName>
        <fullName evidence="4">WASH complex subunit strumpellin</fullName>
    </recommendedName>
</protein>
<dbReference type="VEuPathDB" id="VectorBase:RSAN_051353"/>
<dbReference type="GO" id="GO:0005768">
    <property type="term" value="C:endosome"/>
    <property type="evidence" value="ECO:0007669"/>
    <property type="project" value="TreeGrafter"/>
</dbReference>
<dbReference type="AlphaFoldDB" id="A0A9D4T5Y2"/>
<keyword evidence="3" id="KW-1185">Reference proteome</keyword>
<dbReference type="PANTHER" id="PTHR15691:SF6">
    <property type="entry name" value="WASH COMPLEX SUBUNIT 5"/>
    <property type="match status" value="1"/>
</dbReference>
<reference evidence="2" key="1">
    <citation type="journal article" date="2020" name="Cell">
        <title>Large-Scale Comparative Analyses of Tick Genomes Elucidate Their Genetic Diversity and Vector Capacities.</title>
        <authorList>
            <consortium name="Tick Genome and Microbiome Consortium (TIGMIC)"/>
            <person name="Jia N."/>
            <person name="Wang J."/>
            <person name="Shi W."/>
            <person name="Du L."/>
            <person name="Sun Y."/>
            <person name="Zhan W."/>
            <person name="Jiang J.F."/>
            <person name="Wang Q."/>
            <person name="Zhang B."/>
            <person name="Ji P."/>
            <person name="Bell-Sakyi L."/>
            <person name="Cui X.M."/>
            <person name="Yuan T.T."/>
            <person name="Jiang B.G."/>
            <person name="Yang W.F."/>
            <person name="Lam T.T."/>
            <person name="Chang Q.C."/>
            <person name="Ding S.J."/>
            <person name="Wang X.J."/>
            <person name="Zhu J.G."/>
            <person name="Ruan X.D."/>
            <person name="Zhao L."/>
            <person name="Wei J.T."/>
            <person name="Ye R.Z."/>
            <person name="Que T.C."/>
            <person name="Du C.H."/>
            <person name="Zhou Y.H."/>
            <person name="Cheng J.X."/>
            <person name="Dai P.F."/>
            <person name="Guo W.B."/>
            <person name="Han X.H."/>
            <person name="Huang E.J."/>
            <person name="Li L.F."/>
            <person name="Wei W."/>
            <person name="Gao Y.C."/>
            <person name="Liu J.Z."/>
            <person name="Shao H.Z."/>
            <person name="Wang X."/>
            <person name="Wang C.C."/>
            <person name="Yang T.C."/>
            <person name="Huo Q.B."/>
            <person name="Li W."/>
            <person name="Chen H.Y."/>
            <person name="Chen S.E."/>
            <person name="Zhou L.G."/>
            <person name="Ni X.B."/>
            <person name="Tian J.H."/>
            <person name="Sheng Y."/>
            <person name="Liu T."/>
            <person name="Pan Y.S."/>
            <person name="Xia L.Y."/>
            <person name="Li J."/>
            <person name="Zhao F."/>
            <person name="Cao W.C."/>
        </authorList>
    </citation>
    <scope>NUCLEOTIDE SEQUENCE</scope>
    <source>
        <strain evidence="2">Rsan-2018</strain>
    </source>
</reference>
<evidence type="ECO:0000313" key="2">
    <source>
        <dbReference type="EMBL" id="KAH7976782.1"/>
    </source>
</evidence>
<evidence type="ECO:0000313" key="3">
    <source>
        <dbReference type="Proteomes" id="UP000821837"/>
    </source>
</evidence>
<proteinExistence type="inferred from homology"/>
<evidence type="ECO:0000256" key="1">
    <source>
        <dbReference type="ARBA" id="ARBA00006224"/>
    </source>
</evidence>
<comment type="similarity">
    <text evidence="1">Belongs to the strumpellin family.</text>
</comment>
<dbReference type="InterPro" id="IPR019393">
    <property type="entry name" value="WASH_strumpellin"/>
</dbReference>
<organism evidence="2 3">
    <name type="scientific">Rhipicephalus sanguineus</name>
    <name type="common">Brown dog tick</name>
    <name type="synonym">Ixodes sanguineus</name>
    <dbReference type="NCBI Taxonomy" id="34632"/>
    <lineage>
        <taxon>Eukaryota</taxon>
        <taxon>Metazoa</taxon>
        <taxon>Ecdysozoa</taxon>
        <taxon>Arthropoda</taxon>
        <taxon>Chelicerata</taxon>
        <taxon>Arachnida</taxon>
        <taxon>Acari</taxon>
        <taxon>Parasitiformes</taxon>
        <taxon>Ixodida</taxon>
        <taxon>Ixodoidea</taxon>
        <taxon>Ixodidae</taxon>
        <taxon>Rhipicephalinae</taxon>
        <taxon>Rhipicephalus</taxon>
        <taxon>Rhipicephalus</taxon>
    </lineage>
</organism>
<gene>
    <name evidence="2" type="ORF">HPB52_019445</name>
</gene>
<sequence length="469" mass="53263">MQKGIKSDPSMVIKLRATFLKLATALDLPLLRINQANSPDLVSVSQYYSTELVNYVRKVLHIIPETMFGVLARIVAKLTHSISVFTEGILMMKKTLVGIVQIDPKQLLEDGIRRELVSQVMRALHNGLVFNPRAKPSELVPKLTALGKVMDGYYRSFEYIQDYVSIYGLRVWQEEVSRIVSYNVEQECNAFLRQKVQDWQSVYQSRAIPIPTFPPLDQASVNFIGRLAREVLRVTDPKTTVYVDQSNAWFDTKSHVEIGQMQILRKAIAHELYTTAKFESKDLVAALQTTNDAVLAEIKAHHRDPSKPYPKEDNPLLMELAAYLDWCGLYQPISKIYVTTRPIGNLPLFMMLFTVTHLAKFTYVSSQGGLLSKRGVDSIDGLPFVLGSFTFLKQFHQDNVTQFLAYLGQYVRSLLEEGSVSVTKFSDASVETTNILAYLEILVRHCNVPRKVVLNYVPDYTFDQFRSSS</sequence>
<dbReference type="EMBL" id="JABSTV010001246">
    <property type="protein sequence ID" value="KAH7976782.1"/>
    <property type="molecule type" value="Genomic_DNA"/>
</dbReference>
<dbReference type="GO" id="GO:0140285">
    <property type="term" value="P:endosome fission"/>
    <property type="evidence" value="ECO:0007669"/>
    <property type="project" value="TreeGrafter"/>
</dbReference>
<name>A0A9D4T5Y2_RHISA</name>
<dbReference type="GO" id="GO:0051125">
    <property type="term" value="P:regulation of actin nucleation"/>
    <property type="evidence" value="ECO:0007669"/>
    <property type="project" value="TreeGrafter"/>
</dbReference>
<dbReference type="Proteomes" id="UP000821837">
    <property type="component" value="Chromosome 10"/>
</dbReference>
<dbReference type="GO" id="GO:0071203">
    <property type="term" value="C:WASH complex"/>
    <property type="evidence" value="ECO:0007669"/>
    <property type="project" value="InterPro"/>
</dbReference>